<gene>
    <name evidence="2" type="ORF">RVY80_09965</name>
</gene>
<evidence type="ECO:0000313" key="3">
    <source>
        <dbReference type="Proteomes" id="UP001272515"/>
    </source>
</evidence>
<dbReference type="InterPro" id="IPR025827">
    <property type="entry name" value="Zn_ribbon_recom_dom"/>
</dbReference>
<comment type="caution">
    <text evidence="2">The sequence shown here is derived from an EMBL/GenBank/DDBJ whole genome shotgun (WGS) entry which is preliminary data.</text>
</comment>
<dbReference type="EMBL" id="JAWJZB010000015">
    <property type="protein sequence ID" value="MDV5089141.1"/>
    <property type="molecule type" value="Genomic_DNA"/>
</dbReference>
<dbReference type="Proteomes" id="UP001272515">
    <property type="component" value="Unassembled WGS sequence"/>
</dbReference>
<dbReference type="Gene3D" id="3.90.1750.20">
    <property type="entry name" value="Putative Large Serine Recombinase, Chain B, Domain 2"/>
    <property type="match status" value="1"/>
</dbReference>
<protein>
    <submittedName>
        <fullName evidence="2">Recombinase zinc beta ribbon domain-containing protein</fullName>
    </submittedName>
</protein>
<name>A0ABU3ZB53_9FIRM</name>
<dbReference type="Pfam" id="PF13408">
    <property type="entry name" value="Zn_ribbon_recom"/>
    <property type="match status" value="1"/>
</dbReference>
<evidence type="ECO:0000259" key="1">
    <source>
        <dbReference type="Pfam" id="PF13408"/>
    </source>
</evidence>
<feature type="domain" description="Recombinase zinc beta ribbon" evidence="1">
    <location>
        <begin position="46"/>
        <end position="106"/>
    </location>
</feature>
<proteinExistence type="predicted"/>
<sequence>MYYIKDNHQPIIEREKFELVQELLAERARGKGYSPEMAWKYQTRYPFRHKIVCGNCGRGFRHQIHNCSQPFRQEFWGCANYIERRVSTCDMRPIKNNTIERLFVRVFNKLLMNRHLLANFSTTLRMVSHAKIGGDKLDDINAEIDSLLKQEHVLLQLYEKGVTDKTLLRIEHEELIGKLGGLRAERNSIIQQIEGQDERVKQTDELISFFEGIDNPLESFDTELFETIVDKLVVKERECIVFRLKNGMELEERYKLQRGDDKV</sequence>
<reference evidence="2 3" key="1">
    <citation type="submission" date="2023-10" db="EMBL/GenBank/DDBJ databases">
        <title>Veillonella sp. nov., isolated from a pig farm feces dump.</title>
        <authorList>
            <person name="Chang Y.-H."/>
        </authorList>
    </citation>
    <scope>NUCLEOTIDE SEQUENCE [LARGE SCALE GENOMIC DNA]</scope>
    <source>
        <strain evidence="2 3">YH-vei2233</strain>
    </source>
</reference>
<organism evidence="2 3">
    <name type="scientific">Veillonella absiana</name>
    <dbReference type="NCBI Taxonomy" id="3079305"/>
    <lineage>
        <taxon>Bacteria</taxon>
        <taxon>Bacillati</taxon>
        <taxon>Bacillota</taxon>
        <taxon>Negativicutes</taxon>
        <taxon>Veillonellales</taxon>
        <taxon>Veillonellaceae</taxon>
        <taxon>Veillonella</taxon>
    </lineage>
</organism>
<accession>A0ABU3ZB53</accession>
<dbReference type="InterPro" id="IPR038109">
    <property type="entry name" value="DNA_bind_recomb_sf"/>
</dbReference>
<evidence type="ECO:0000313" key="2">
    <source>
        <dbReference type="EMBL" id="MDV5089141.1"/>
    </source>
</evidence>
<keyword evidence="3" id="KW-1185">Reference proteome</keyword>